<dbReference type="VEuPathDB" id="VectorBase:AARA21_009061"/>
<dbReference type="AlphaFoldDB" id="A0A182IEP3"/>
<dbReference type="PANTHER" id="PTHR47331">
    <property type="entry name" value="PHD-TYPE DOMAIN-CONTAINING PROTEIN"/>
    <property type="match status" value="1"/>
</dbReference>
<protein>
    <submittedName>
        <fullName evidence="1">Uncharacterized protein</fullName>
    </submittedName>
</protein>
<dbReference type="Proteomes" id="UP000075840">
    <property type="component" value="Unassembled WGS sequence"/>
</dbReference>
<organism evidence="1 2">
    <name type="scientific">Anopheles arabiensis</name>
    <name type="common">Mosquito</name>
    <dbReference type="NCBI Taxonomy" id="7173"/>
    <lineage>
        <taxon>Eukaryota</taxon>
        <taxon>Metazoa</taxon>
        <taxon>Ecdysozoa</taxon>
        <taxon>Arthropoda</taxon>
        <taxon>Hexapoda</taxon>
        <taxon>Insecta</taxon>
        <taxon>Pterygota</taxon>
        <taxon>Neoptera</taxon>
        <taxon>Endopterygota</taxon>
        <taxon>Diptera</taxon>
        <taxon>Nematocera</taxon>
        <taxon>Culicoidea</taxon>
        <taxon>Culicidae</taxon>
        <taxon>Anophelinae</taxon>
        <taxon>Anopheles</taxon>
    </lineage>
</organism>
<name>A0A182IEP3_ANOAR</name>
<reference evidence="1" key="1">
    <citation type="submission" date="2022-08" db="UniProtKB">
        <authorList>
            <consortium name="EnsemblMetazoa"/>
        </authorList>
    </citation>
    <scope>IDENTIFICATION</scope>
    <source>
        <strain evidence="1">Dongola</strain>
    </source>
</reference>
<keyword evidence="2" id="KW-1185">Reference proteome</keyword>
<sequence>QEQTHDLSRSQKSARQAVSAHLPEFDGNPEDWSHFEACFEETTKLCGYSDGENVARLRQALKGKALKAVQSRLRRGEHLSEIMETLRNTFGHEGSSITLTEDELCHELQLKGAKKPLCLSWTGGQQREENESMEVSLNVSAIGNNKRSYRMQLVRTVKKLDLPEQSINCNQLAAKYKHLKSLPLSSFNPSAPKLIIAMDHYFFTRPLKTIERSMEEPVATKTRLG</sequence>
<proteinExistence type="predicted"/>
<dbReference type="PANTHER" id="PTHR47331:SF5">
    <property type="entry name" value="RIBONUCLEASE H"/>
    <property type="match status" value="1"/>
</dbReference>
<accession>A0A182IEP3</accession>
<dbReference type="EMBL" id="APCN01009198">
    <property type="status" value="NOT_ANNOTATED_CDS"/>
    <property type="molecule type" value="Genomic_DNA"/>
</dbReference>
<dbReference type="VEuPathDB" id="VectorBase:AARA21_014641"/>
<dbReference type="VEuPathDB" id="VectorBase:AARA012070"/>
<evidence type="ECO:0000313" key="2">
    <source>
        <dbReference type="Proteomes" id="UP000075840"/>
    </source>
</evidence>
<dbReference type="EnsemblMetazoa" id="AARA012070-RA">
    <property type="protein sequence ID" value="AARA012070-PA"/>
    <property type="gene ID" value="AARA012070"/>
</dbReference>
<evidence type="ECO:0000313" key="1">
    <source>
        <dbReference type="EnsemblMetazoa" id="AARA012070-PA"/>
    </source>
</evidence>